<accession>A0A6J7HJR6</accession>
<dbReference type="Gene3D" id="3.40.605.10">
    <property type="entry name" value="Aldehyde Dehydrogenase, Chain A, domain 1"/>
    <property type="match status" value="1"/>
</dbReference>
<dbReference type="CDD" id="cd07099">
    <property type="entry name" value="ALDH_DDALDH"/>
    <property type="match status" value="1"/>
</dbReference>
<evidence type="ECO:0000259" key="3">
    <source>
        <dbReference type="Pfam" id="PF00171"/>
    </source>
</evidence>
<evidence type="ECO:0000313" key="4">
    <source>
        <dbReference type="EMBL" id="CAB4918786.1"/>
    </source>
</evidence>
<evidence type="ECO:0000256" key="1">
    <source>
        <dbReference type="ARBA" id="ARBA00009986"/>
    </source>
</evidence>
<dbReference type="PROSITE" id="PS00070">
    <property type="entry name" value="ALDEHYDE_DEHYDR_CYS"/>
    <property type="match status" value="1"/>
</dbReference>
<dbReference type="InterPro" id="IPR016163">
    <property type="entry name" value="Ald_DH_C"/>
</dbReference>
<dbReference type="Pfam" id="PF00171">
    <property type="entry name" value="Aldedh"/>
    <property type="match status" value="1"/>
</dbReference>
<dbReference type="InterPro" id="IPR016160">
    <property type="entry name" value="Ald_DH_CS_CYS"/>
</dbReference>
<sequence>MTSAMFASTSPLTGEPVGEFPISDAAEVRAAVDRAQIAARWWADLGWNGRRARLMAFKGVLAMRSEELAELMHREGGKPVEDALMEVLLTLEHIDWATRNSRRILGERSVRPSLLTLNFKATLAYEPVGVVGVIGPWNYPVFTPLGSIGYALAAGNAVIFKPSEWTPAVGAWLVEAFAEVVPEQPVLQLLTGDGSTGALLCSAGLGAVAFTGSTAVARKVMAACAATMTPVVIEAGGKDAVLIDADADLAKTVDAVAFGAFSNAGQTCVAVERVYVHEDVYDEFITLLAAKTRELHPGTSTDSSYGPMTMPKQVDIVRSQVTDALSRGAVAVVGGVDSADARVIMPIVLADVPETSTAMTDETFGPMVAVNKVRSLDEAVDRANATPYGLAASIFGRDRAKCEAAARRLRVGMVSINSWVMYAGVPALPWGGVGDSGVGRIHGADGLRAFTRAKSVVRERFALPIRLVSFERKPGTTELLAKAMKTIHGPRPWHR</sequence>
<dbReference type="SUPFAM" id="SSF53720">
    <property type="entry name" value="ALDH-like"/>
    <property type="match status" value="1"/>
</dbReference>
<organism evidence="4">
    <name type="scientific">freshwater metagenome</name>
    <dbReference type="NCBI Taxonomy" id="449393"/>
    <lineage>
        <taxon>unclassified sequences</taxon>
        <taxon>metagenomes</taxon>
        <taxon>ecological metagenomes</taxon>
    </lineage>
</organism>
<dbReference type="PIRSF" id="PIRSF036492">
    <property type="entry name" value="ALDH"/>
    <property type="match status" value="1"/>
</dbReference>
<protein>
    <submittedName>
        <fullName evidence="4">Unannotated protein</fullName>
    </submittedName>
</protein>
<comment type="similarity">
    <text evidence="1">Belongs to the aldehyde dehydrogenase family.</text>
</comment>
<dbReference type="PANTHER" id="PTHR11699">
    <property type="entry name" value="ALDEHYDE DEHYDROGENASE-RELATED"/>
    <property type="match status" value="1"/>
</dbReference>
<dbReference type="InterPro" id="IPR016161">
    <property type="entry name" value="Ald_DH/histidinol_DH"/>
</dbReference>
<dbReference type="InterPro" id="IPR012394">
    <property type="entry name" value="Aldehyde_DH_NAD(P)"/>
</dbReference>
<dbReference type="EMBL" id="CAFBMR010000054">
    <property type="protein sequence ID" value="CAB4918786.1"/>
    <property type="molecule type" value="Genomic_DNA"/>
</dbReference>
<dbReference type="PROSITE" id="PS00687">
    <property type="entry name" value="ALDEHYDE_DEHYDR_GLU"/>
    <property type="match status" value="1"/>
</dbReference>
<keyword evidence="2" id="KW-0560">Oxidoreductase</keyword>
<dbReference type="InterPro" id="IPR015590">
    <property type="entry name" value="Aldehyde_DH_dom"/>
</dbReference>
<name>A0A6J7HJR6_9ZZZZ</name>
<proteinExistence type="inferred from homology"/>
<dbReference type="GO" id="GO:0016620">
    <property type="term" value="F:oxidoreductase activity, acting on the aldehyde or oxo group of donors, NAD or NADP as acceptor"/>
    <property type="evidence" value="ECO:0007669"/>
    <property type="project" value="InterPro"/>
</dbReference>
<dbReference type="AlphaFoldDB" id="A0A6J7HJR6"/>
<gene>
    <name evidence="4" type="ORF">UFOPK3610_01284</name>
</gene>
<feature type="domain" description="Aldehyde dehydrogenase" evidence="3">
    <location>
        <begin position="5"/>
        <end position="456"/>
    </location>
</feature>
<dbReference type="InterPro" id="IPR016162">
    <property type="entry name" value="Ald_DH_N"/>
</dbReference>
<dbReference type="GO" id="GO:0006081">
    <property type="term" value="P:aldehyde metabolic process"/>
    <property type="evidence" value="ECO:0007669"/>
    <property type="project" value="InterPro"/>
</dbReference>
<dbReference type="Gene3D" id="3.40.309.10">
    <property type="entry name" value="Aldehyde Dehydrogenase, Chain A, domain 2"/>
    <property type="match status" value="1"/>
</dbReference>
<reference evidence="4" key="1">
    <citation type="submission" date="2020-05" db="EMBL/GenBank/DDBJ databases">
        <authorList>
            <person name="Chiriac C."/>
            <person name="Salcher M."/>
            <person name="Ghai R."/>
            <person name="Kavagutti S V."/>
        </authorList>
    </citation>
    <scope>NUCLEOTIDE SEQUENCE</scope>
</reference>
<evidence type="ECO:0000256" key="2">
    <source>
        <dbReference type="ARBA" id="ARBA00023002"/>
    </source>
</evidence>
<dbReference type="InterPro" id="IPR029510">
    <property type="entry name" value="Ald_DH_CS_GLU"/>
</dbReference>